<dbReference type="EMBL" id="CP003332">
    <property type="protein sequence ID" value="AFJ61092.1"/>
    <property type="molecule type" value="Genomic_DNA"/>
</dbReference>
<dbReference type="PANTHER" id="PTHR34474">
    <property type="entry name" value="SIGNAL TRANSDUCTION PROTEIN TRAP"/>
    <property type="match status" value="1"/>
</dbReference>
<accession>I2C368</accession>
<dbReference type="AlphaFoldDB" id="I2C368"/>
<organism evidence="2 3">
    <name type="scientific">Bacillus amyloliquefaciens (strain Y2)</name>
    <name type="common">Bacillus amyloliquefaciens subsp. plantarum (strain B9601-Y2)</name>
    <dbReference type="NCBI Taxonomy" id="1155777"/>
    <lineage>
        <taxon>Bacteria</taxon>
        <taxon>Bacillati</taxon>
        <taxon>Bacillota</taxon>
        <taxon>Bacilli</taxon>
        <taxon>Bacillales</taxon>
        <taxon>Bacillaceae</taxon>
        <taxon>Bacillus</taxon>
        <taxon>Bacillus amyloliquefaciens group</taxon>
    </lineage>
</organism>
<feature type="domain" description="ABM" evidence="1">
    <location>
        <begin position="69"/>
        <end position="156"/>
    </location>
</feature>
<dbReference type="PATRIC" id="fig|1126211.3.peg.1001"/>
<dbReference type="HOGENOM" id="CLU_116220_1_0_9"/>
<dbReference type="InterPro" id="IPR011008">
    <property type="entry name" value="Dimeric_a/b-barrel"/>
</dbReference>
<name>I2C368_BACAY</name>
<dbReference type="Gene3D" id="3.30.70.100">
    <property type="match status" value="1"/>
</dbReference>
<evidence type="ECO:0000259" key="1">
    <source>
        <dbReference type="PROSITE" id="PS51725"/>
    </source>
</evidence>
<dbReference type="SUPFAM" id="SSF54909">
    <property type="entry name" value="Dimeric alpha+beta barrel"/>
    <property type="match status" value="1"/>
</dbReference>
<dbReference type="InterPro" id="IPR007138">
    <property type="entry name" value="ABM_dom"/>
</dbReference>
<sequence>MADMKVYITYGTADFLKTIAKKHPSENMVLMQGEDNAVLIHETNGETVFQAPHSYESIDSVGEIKNPGYAVLNNIAVTQEGRPLFENRFKNRAGKVENEPGFQAIRVLRPLEGDTYVILTLWKEEKAFQDWQQSNSYQEAHKKRGTSAGIDTTSIFSRPSYVTAYYAID</sequence>
<evidence type="ECO:0000313" key="2">
    <source>
        <dbReference type="EMBL" id="AFJ61092.1"/>
    </source>
</evidence>
<dbReference type="PANTHER" id="PTHR34474:SF2">
    <property type="entry name" value="SIGNAL TRANSDUCTION PROTEIN TRAP"/>
    <property type="match status" value="1"/>
</dbReference>
<dbReference type="PROSITE" id="PS51725">
    <property type="entry name" value="ABM"/>
    <property type="match status" value="1"/>
</dbReference>
<dbReference type="Pfam" id="PF03992">
    <property type="entry name" value="ABM"/>
    <property type="match status" value="1"/>
</dbReference>
<dbReference type="KEGG" id="bqy:MUS_1062"/>
<protein>
    <recommendedName>
        <fullName evidence="1">ABM domain-containing protein</fullName>
    </recommendedName>
</protein>
<dbReference type="Proteomes" id="UP000002878">
    <property type="component" value="Chromosome"/>
</dbReference>
<proteinExistence type="predicted"/>
<dbReference type="InterPro" id="IPR050404">
    <property type="entry name" value="Heme-degrading_MO"/>
</dbReference>
<gene>
    <name evidence="2" type="ORF">MUS_1062</name>
</gene>
<evidence type="ECO:0000313" key="3">
    <source>
        <dbReference type="Proteomes" id="UP000002878"/>
    </source>
</evidence>
<reference evidence="2 3" key="1">
    <citation type="journal article" date="2012" name="J. Biotechnol.">
        <title>Genome sequence of the plant growth promoting strain Bacillus amyloliquefaciens subsp. plantarum B9601-Y2 and expression of mersacidin and other secondary metabolites.</title>
        <authorList>
            <person name="He P."/>
            <person name="Hao K."/>
            <person name="Blom J."/>
            <person name="Ruckert C."/>
            <person name="Vater J."/>
            <person name="Mao Z."/>
            <person name="Wu Y."/>
            <person name="Hou M."/>
            <person name="He P."/>
            <person name="He Y."/>
            <person name="Borriss R."/>
        </authorList>
    </citation>
    <scope>NUCLEOTIDE SEQUENCE [LARGE SCALE GENOMIC DNA]</scope>
    <source>
        <strain evidence="2">Y2</strain>
    </source>
</reference>